<dbReference type="Pfam" id="PF02437">
    <property type="entry name" value="Ski_Sno_DHD"/>
    <property type="match status" value="1"/>
</dbReference>
<dbReference type="GO" id="GO:0000981">
    <property type="term" value="F:DNA-binding transcription factor activity, RNA polymerase II-specific"/>
    <property type="evidence" value="ECO:0007669"/>
    <property type="project" value="TreeGrafter"/>
</dbReference>
<feature type="region of interest" description="Disordered" evidence="2">
    <location>
        <begin position="1"/>
        <end position="28"/>
    </location>
</feature>
<sequence>MEPPSTSAPQRSPPPPVQAVAGGGSTGCTPHLKRVLKSYQAAAVSSLQGPPGCLMAAAGGSPGSGDDEELPAPAPFPIQQPPLLTPPDQSRCSERSETQLESYSISCFSVGGERRLCLPQILSTVLAEFSQPQINGVCDELHIFCSRCNAEQLDVLKATGVIPSSAPSCGLITKSDAERLCAALIHQGAPPQGPGGPDPVPVYHECFGGAAGSLVLDAYLGPCSPSVRCRECGLLFAPRRFVCHAHRARESRTCHWGFDSAHWRHYLLLDDREPNTDLGAAADVLAQFKAKFADDVAKRKQVSAPVECFSCPFLTDALAREGIYNQHALVRKLLDEINWFLTAELHILRHLTTKPV</sequence>
<proteinExistence type="inferred from homology"/>
<protein>
    <recommendedName>
        <fullName evidence="3">c-SKI SMAD4-binding domain-containing protein</fullName>
    </recommendedName>
</protein>
<feature type="compositionally biased region" description="Polar residues" evidence="2">
    <location>
        <begin position="1"/>
        <end position="10"/>
    </location>
</feature>
<dbReference type="InterPro" id="IPR023216">
    <property type="entry name" value="Tscrpt_reg_SKI_SnoN"/>
</dbReference>
<dbReference type="EMBL" id="GIFC01016618">
    <property type="protein sequence ID" value="MXU98701.1"/>
    <property type="molecule type" value="Transcribed_RNA"/>
</dbReference>
<evidence type="ECO:0000259" key="3">
    <source>
        <dbReference type="SMART" id="SM01046"/>
    </source>
</evidence>
<dbReference type="PANTHER" id="PTHR10005:SF25">
    <property type="entry name" value="SNO ONCOGENE, ISOFORM B"/>
    <property type="match status" value="1"/>
</dbReference>
<dbReference type="SUPFAM" id="SSF63763">
    <property type="entry name" value="SAND domain-like"/>
    <property type="match status" value="1"/>
</dbReference>
<comment type="similarity">
    <text evidence="1">Belongs to the SKI family.</text>
</comment>
<dbReference type="FunFam" id="3.10.260.20:FF:000002">
    <property type="entry name" value="SKI-like oncogene a"/>
    <property type="match status" value="1"/>
</dbReference>
<dbReference type="GO" id="GO:0005634">
    <property type="term" value="C:nucleus"/>
    <property type="evidence" value="ECO:0007669"/>
    <property type="project" value="TreeGrafter"/>
</dbReference>
<feature type="compositionally biased region" description="Pro residues" evidence="2">
    <location>
        <begin position="72"/>
        <end position="85"/>
    </location>
</feature>
<dbReference type="CDD" id="cd21079">
    <property type="entry name" value="DHD_Ski_Sno"/>
    <property type="match status" value="1"/>
</dbReference>
<dbReference type="InterPro" id="IPR009061">
    <property type="entry name" value="DNA-bd_dom_put_sf"/>
</dbReference>
<dbReference type="GO" id="GO:0030514">
    <property type="term" value="P:negative regulation of BMP signaling pathway"/>
    <property type="evidence" value="ECO:0007669"/>
    <property type="project" value="TreeGrafter"/>
</dbReference>
<dbReference type="SMART" id="SM01046">
    <property type="entry name" value="c-SKI_SMAD_bind"/>
    <property type="match status" value="1"/>
</dbReference>
<dbReference type="Gene3D" id="3.10.390.10">
    <property type="entry name" value="SAND domain-like"/>
    <property type="match status" value="1"/>
</dbReference>
<name>A0A6B0VAZ7_IXORI</name>
<dbReference type="GO" id="GO:0046332">
    <property type="term" value="F:SMAD binding"/>
    <property type="evidence" value="ECO:0007669"/>
    <property type="project" value="InterPro"/>
</dbReference>
<organism evidence="4">
    <name type="scientific">Ixodes ricinus</name>
    <name type="common">Common tick</name>
    <name type="synonym">Acarus ricinus</name>
    <dbReference type="NCBI Taxonomy" id="34613"/>
    <lineage>
        <taxon>Eukaryota</taxon>
        <taxon>Metazoa</taxon>
        <taxon>Ecdysozoa</taxon>
        <taxon>Arthropoda</taxon>
        <taxon>Chelicerata</taxon>
        <taxon>Arachnida</taxon>
        <taxon>Acari</taxon>
        <taxon>Parasitiformes</taxon>
        <taxon>Ixodida</taxon>
        <taxon>Ixodoidea</taxon>
        <taxon>Ixodidae</taxon>
        <taxon>Ixodinae</taxon>
        <taxon>Ixodes</taxon>
    </lineage>
</organism>
<feature type="domain" description="c-SKI SMAD4-binding" evidence="3">
    <location>
        <begin position="202"/>
        <end position="293"/>
    </location>
</feature>
<reference evidence="4" key="1">
    <citation type="submission" date="2019-12" db="EMBL/GenBank/DDBJ databases">
        <title>An insight into the sialome of adult female Ixodes ricinus ticks feeding for 6 days.</title>
        <authorList>
            <person name="Perner J."/>
            <person name="Ribeiro J.M.C."/>
        </authorList>
    </citation>
    <scope>NUCLEOTIDE SEQUENCE</scope>
    <source>
        <strain evidence="4">Semi-engorged</strain>
        <tissue evidence="4">Salivary glands</tissue>
    </source>
</reference>
<dbReference type="GO" id="GO:0000978">
    <property type="term" value="F:RNA polymerase II cis-regulatory region sequence-specific DNA binding"/>
    <property type="evidence" value="ECO:0007669"/>
    <property type="project" value="TreeGrafter"/>
</dbReference>
<dbReference type="InterPro" id="IPR003380">
    <property type="entry name" value="SKI/SNO/DAC"/>
</dbReference>
<dbReference type="InterPro" id="IPR037000">
    <property type="entry name" value="Ski_DNA-bd_sf"/>
</dbReference>
<dbReference type="GO" id="GO:0005667">
    <property type="term" value="C:transcription regulator complex"/>
    <property type="evidence" value="ECO:0007669"/>
    <property type="project" value="TreeGrafter"/>
</dbReference>
<dbReference type="GO" id="GO:0005737">
    <property type="term" value="C:cytoplasm"/>
    <property type="evidence" value="ECO:0007669"/>
    <property type="project" value="TreeGrafter"/>
</dbReference>
<evidence type="ECO:0000256" key="2">
    <source>
        <dbReference type="SAM" id="MobiDB-lite"/>
    </source>
</evidence>
<evidence type="ECO:0000256" key="1">
    <source>
        <dbReference type="ARBA" id="ARBA00009513"/>
    </source>
</evidence>
<dbReference type="InterPro" id="IPR014890">
    <property type="entry name" value="c-SKI_SMAD4-bd_dom"/>
</dbReference>
<dbReference type="Pfam" id="PF08782">
    <property type="entry name" value="c-SKI_SMAD_bind"/>
    <property type="match status" value="1"/>
</dbReference>
<evidence type="ECO:0000313" key="4">
    <source>
        <dbReference type="EMBL" id="MXU98701.1"/>
    </source>
</evidence>
<dbReference type="AlphaFoldDB" id="A0A6B0VAZ7"/>
<dbReference type="SUPFAM" id="SSF46955">
    <property type="entry name" value="Putative DNA-binding domain"/>
    <property type="match status" value="1"/>
</dbReference>
<accession>A0A6B0VAZ7</accession>
<dbReference type="PANTHER" id="PTHR10005">
    <property type="entry name" value="SKI ONCOGENE-RELATED"/>
    <property type="match status" value="1"/>
</dbReference>
<dbReference type="InterPro" id="IPR010919">
    <property type="entry name" value="SAND-like_dom_sf"/>
</dbReference>
<dbReference type="Gene3D" id="3.10.260.20">
    <property type="entry name" value="Ski"/>
    <property type="match status" value="1"/>
</dbReference>
<feature type="region of interest" description="Disordered" evidence="2">
    <location>
        <begin position="53"/>
        <end position="95"/>
    </location>
</feature>